<dbReference type="GO" id="GO:0004672">
    <property type="term" value="F:protein kinase activity"/>
    <property type="evidence" value="ECO:0007669"/>
    <property type="project" value="InterPro"/>
</dbReference>
<accession>K5WXV7</accession>
<evidence type="ECO:0000313" key="3">
    <source>
        <dbReference type="EMBL" id="EKM75437.1"/>
    </source>
</evidence>
<proteinExistence type="predicted"/>
<name>K5WXV7_AGABU</name>
<gene>
    <name evidence="3" type="ORF">AGABI1DRAFT_132223</name>
</gene>
<dbReference type="PROSITE" id="PS00109">
    <property type="entry name" value="PROTEIN_KINASE_TYR"/>
    <property type="match status" value="1"/>
</dbReference>
<dbReference type="GeneID" id="18827628"/>
<dbReference type="InterPro" id="IPR008266">
    <property type="entry name" value="Tyr_kinase_AS"/>
</dbReference>
<feature type="domain" description="Fungal-type protein kinase" evidence="2">
    <location>
        <begin position="371"/>
        <end position="455"/>
    </location>
</feature>
<dbReference type="OrthoDB" id="5569250at2759"/>
<organism evidence="3 4">
    <name type="scientific">Agaricus bisporus var. burnettii (strain JB137-S8 / ATCC MYA-4627 / FGSC 10392)</name>
    <name type="common">White button mushroom</name>
    <dbReference type="NCBI Taxonomy" id="597362"/>
    <lineage>
        <taxon>Eukaryota</taxon>
        <taxon>Fungi</taxon>
        <taxon>Dikarya</taxon>
        <taxon>Basidiomycota</taxon>
        <taxon>Agaricomycotina</taxon>
        <taxon>Agaricomycetes</taxon>
        <taxon>Agaricomycetidae</taxon>
        <taxon>Agaricales</taxon>
        <taxon>Agaricineae</taxon>
        <taxon>Agaricaceae</taxon>
        <taxon>Agaricus</taxon>
    </lineage>
</organism>
<dbReference type="Pfam" id="PF17667">
    <property type="entry name" value="Pkinase_fungal"/>
    <property type="match status" value="1"/>
</dbReference>
<dbReference type="STRING" id="597362.K5WXV7"/>
<keyword evidence="4" id="KW-1185">Reference proteome</keyword>
<dbReference type="Proteomes" id="UP000008493">
    <property type="component" value="Unassembled WGS sequence"/>
</dbReference>
<reference evidence="4" key="1">
    <citation type="journal article" date="2012" name="Proc. Natl. Acad. Sci. U.S.A.">
        <title>Genome sequence of the button mushroom Agaricus bisporus reveals mechanisms governing adaptation to a humic-rich ecological niche.</title>
        <authorList>
            <person name="Morin E."/>
            <person name="Kohler A."/>
            <person name="Baker A.R."/>
            <person name="Foulongne-Oriol M."/>
            <person name="Lombard V."/>
            <person name="Nagy L.G."/>
            <person name="Ohm R.A."/>
            <person name="Patyshakuliyeva A."/>
            <person name="Brun A."/>
            <person name="Aerts A.L."/>
            <person name="Bailey A.M."/>
            <person name="Billette C."/>
            <person name="Coutinho P.M."/>
            <person name="Deakin G."/>
            <person name="Doddapaneni H."/>
            <person name="Floudas D."/>
            <person name="Grimwood J."/>
            <person name="Hilden K."/>
            <person name="Kuees U."/>
            <person name="LaButti K.M."/>
            <person name="Lapidus A."/>
            <person name="Lindquist E.A."/>
            <person name="Lucas S.M."/>
            <person name="Murat C."/>
            <person name="Riley R.W."/>
            <person name="Salamov A.A."/>
            <person name="Schmutz J."/>
            <person name="Subramanian V."/>
            <person name="Woesten H.A.B."/>
            <person name="Xu J."/>
            <person name="Eastwood D.C."/>
            <person name="Foster G.D."/>
            <person name="Sonnenberg A.S."/>
            <person name="Cullen D."/>
            <person name="de Vries R.P."/>
            <person name="Lundell T."/>
            <person name="Hibbett D.S."/>
            <person name="Henrissat B."/>
            <person name="Burton K.S."/>
            <person name="Kerrigan R.W."/>
            <person name="Challen M.P."/>
            <person name="Grigoriev I.V."/>
            <person name="Martin F."/>
        </authorList>
    </citation>
    <scope>NUCLEOTIDE SEQUENCE [LARGE SCALE GENOMIC DNA]</scope>
    <source>
        <strain evidence="4">JB137-S8 / ATCC MYA-4627 / FGSC 10392</strain>
    </source>
</reference>
<dbReference type="EMBL" id="JH971413">
    <property type="protein sequence ID" value="EKM75437.1"/>
    <property type="molecule type" value="Genomic_DNA"/>
</dbReference>
<evidence type="ECO:0000259" key="2">
    <source>
        <dbReference type="Pfam" id="PF17667"/>
    </source>
</evidence>
<dbReference type="HOGENOM" id="CLU_021658_1_0_1"/>
<dbReference type="AlphaFoldDB" id="K5WXV7"/>
<dbReference type="InParanoid" id="K5WXV7"/>
<sequence>MDEIGIIEFYKLIDADSPASAQVEDGTYGGGSQQAQNVSKEQTEPRATEQVTNQAHAVGTMDAFVDVLESCLKCLRKNVLKAVKFGSLAPARHPNATKARPDIVIFREEYPLKQKEDNVYWGSIEMPIRFHSAGKSHEQRVDQAVSCVSHLLRARPDLVSALGLLVEVNSLEFFFCNASRIKRLSLSNAHDYLLLLSAIIKYLNDGQTKNRDSTLSRVPDTVSFNVSVPNGSAWPGFTKYEACSLCYSRNPLRSRSNVFIYKPGNDVSAIRVIKDQYIKRGRRWVEKDVLTKIHAHGIYPAVVRVCFYGEIAQAGCGDRIRVRICLQDYGTPFLSLKTPRDVIYALYDLLEGKCSIVSCVFTSFYEFSVTRGLYFDRQILHRDISPWNIMIRDSDYTQSIGTCSPTSPVFIRHLLDPGVPKHESSIFLIDFGYSQDLESSRDGLAGTPMFIARAVQAGKPLPPSCDMCFPELPPLSERIERAYKSNYPKRMELFKEKLGAQTEPWEADREPGVLQHKLEHDGESAVWSAFWWALLAFPDQAENVPIRAIIWIALMPEYDASQTGLPQNDERDVMLTMLREGRENIFHPEYRGLLDLFQDMAKAIQPDYYWAEPGVRQLPEFVHEILQRIILNFVVKNKGESFMDQRKDDKDRTLKETIFDS</sequence>
<dbReference type="eggNOG" id="ENOG502SPAN">
    <property type="taxonomic scope" value="Eukaryota"/>
</dbReference>
<dbReference type="KEGG" id="abp:AGABI1DRAFT132223"/>
<dbReference type="SUPFAM" id="SSF56112">
    <property type="entry name" value="Protein kinase-like (PK-like)"/>
    <property type="match status" value="1"/>
</dbReference>
<dbReference type="InterPro" id="IPR040976">
    <property type="entry name" value="Pkinase_fungal"/>
</dbReference>
<protein>
    <recommendedName>
        <fullName evidence="2">Fungal-type protein kinase domain-containing protein</fullName>
    </recommendedName>
</protein>
<feature type="region of interest" description="Disordered" evidence="1">
    <location>
        <begin position="21"/>
        <end position="44"/>
    </location>
</feature>
<evidence type="ECO:0000256" key="1">
    <source>
        <dbReference type="SAM" id="MobiDB-lite"/>
    </source>
</evidence>
<dbReference type="Gene3D" id="1.10.510.10">
    <property type="entry name" value="Transferase(Phosphotransferase) domain 1"/>
    <property type="match status" value="1"/>
</dbReference>
<dbReference type="InterPro" id="IPR011009">
    <property type="entry name" value="Kinase-like_dom_sf"/>
</dbReference>
<evidence type="ECO:0000313" key="4">
    <source>
        <dbReference type="Proteomes" id="UP000008493"/>
    </source>
</evidence>
<dbReference type="RefSeq" id="XP_007333906.1">
    <property type="nucleotide sequence ID" value="XM_007333844.1"/>
</dbReference>